<dbReference type="AlphaFoldDB" id="A0AAV1UM08"/>
<feature type="region of interest" description="Disordered" evidence="1">
    <location>
        <begin position="250"/>
        <end position="309"/>
    </location>
</feature>
<name>A0AAV1UM08_9STRA</name>
<dbReference type="EMBL" id="CAKLBY020000222">
    <property type="protein sequence ID" value="CAK7935664.1"/>
    <property type="molecule type" value="Genomic_DNA"/>
</dbReference>
<sequence length="849" mass="95725">MTHEGRVSRVVARLLRPFHRDSHAAKHAHRSSLASCSRATALSTSSTSSSSSSTHSRGNATVRVVFPLKHDPDGIPDTVMMPPAFFRYLRTVVEQTVVLSSSHPARASHRGPDASSASSRAKILRWRREYSTKTLEKLLVVLTEDDVDGFASSISRRAAKPVPLGNAVKALLQLWKCCLRILDVLAEDDSYARDPISRHTIAHARDASALAKDKRLQLKQTVLTLLALVIRRQELDALFVAVGHGGCKHHKPLDDEEARRGTSRRSPRSARVDSHRRSWNASSGSNHGKRTSLSSTLLRPCSSNNRRGQDREMRLCDSVHRFLELHQLTLQYAFEAVHGSLDSIDDNNSNPARYNPFDLQQDLLTAVVATSYTRVPQLRSLILDNLSNQVPFSAGSSSRSVSRSFVDSRERGRSLYEDKRRRTPYNWPKSMYPQCQEFLKTVNREDRWAPFTQMLTQLLVDSDSCMLMLAQILEQLTGQQVMGRTDWKCIPGSEVLHGAALELAKRLFQKELLQCEPEWQDAGEDKAGKESASASEVDTTSLRDSFAMMDGAEHVNTPAAYFTEQLTVMMSENLELIHDYLTAILQSTNYMLPHHVALCLQSMEKLMLEFPAFFASDPASTLPLSSSHPVTEPQQKRACADVETLCYVFSCLLDSEHFEILKATELFLLKNFTGLSGPLQLRLTEVFASHFKRLFLHWNHDVRYCYHHILLYLSYPGNRLVLGAKSDEALMGAKAAWLFEIPGLVRNEHSANWDAFDDPLHELVTRYTQLTKRRSQVKQTPFTWVDAVSEDIIQRAMSEYKSHVSKYFDHAQQISMHQRVPTPVFSVDTDESESPLVDRDLPCTAAILA</sequence>
<accession>A0AAV1UM08</accession>
<dbReference type="Pfam" id="PF08578">
    <property type="entry name" value="DUF1765"/>
    <property type="match status" value="1"/>
</dbReference>
<comment type="caution">
    <text evidence="2">The sequence shown here is derived from an EMBL/GenBank/DDBJ whole genome shotgun (WGS) entry which is preliminary data.</text>
</comment>
<proteinExistence type="predicted"/>
<dbReference type="PANTHER" id="PTHR40261:SF1">
    <property type="entry name" value="RIESKE DOMAIN-CONTAINING PROTEIN"/>
    <property type="match status" value="1"/>
</dbReference>
<organism evidence="2 3">
    <name type="scientific">Peronospora matthiolae</name>
    <dbReference type="NCBI Taxonomy" id="2874970"/>
    <lineage>
        <taxon>Eukaryota</taxon>
        <taxon>Sar</taxon>
        <taxon>Stramenopiles</taxon>
        <taxon>Oomycota</taxon>
        <taxon>Peronosporomycetes</taxon>
        <taxon>Peronosporales</taxon>
        <taxon>Peronosporaceae</taxon>
        <taxon>Peronospora</taxon>
    </lineage>
</organism>
<dbReference type="Proteomes" id="UP001162060">
    <property type="component" value="Unassembled WGS sequence"/>
</dbReference>
<protein>
    <submittedName>
        <fullName evidence="2">Uncharacterized protein</fullName>
    </submittedName>
</protein>
<gene>
    <name evidence="2" type="ORF">PM001_LOCUS20814</name>
</gene>
<evidence type="ECO:0000313" key="2">
    <source>
        <dbReference type="EMBL" id="CAK7935664.1"/>
    </source>
</evidence>
<evidence type="ECO:0000313" key="3">
    <source>
        <dbReference type="Proteomes" id="UP001162060"/>
    </source>
</evidence>
<feature type="compositionally biased region" description="Polar residues" evidence="1">
    <location>
        <begin position="279"/>
        <end position="306"/>
    </location>
</feature>
<evidence type="ECO:0000256" key="1">
    <source>
        <dbReference type="SAM" id="MobiDB-lite"/>
    </source>
</evidence>
<reference evidence="2" key="1">
    <citation type="submission" date="2024-01" db="EMBL/GenBank/DDBJ databases">
        <authorList>
            <person name="Webb A."/>
        </authorList>
    </citation>
    <scope>NUCLEOTIDE SEQUENCE</scope>
    <source>
        <strain evidence="2">Pm1</strain>
    </source>
</reference>
<dbReference type="InterPro" id="IPR013887">
    <property type="entry name" value="UPF0592"/>
</dbReference>
<dbReference type="PANTHER" id="PTHR40261">
    <property type="match status" value="1"/>
</dbReference>